<dbReference type="WBParaSite" id="EN70_3034">
    <property type="protein sequence ID" value="EN70_3034"/>
    <property type="gene ID" value="EN70_3034"/>
</dbReference>
<dbReference type="InterPro" id="IPR000980">
    <property type="entry name" value="SH2"/>
</dbReference>
<reference evidence="10" key="2">
    <citation type="submission" date="2016-11" db="UniProtKB">
        <authorList>
            <consortium name="WormBaseParasite"/>
        </authorList>
    </citation>
    <scope>IDENTIFICATION</scope>
</reference>
<dbReference type="Gene3D" id="3.30.505.10">
    <property type="entry name" value="SH2 domain"/>
    <property type="match status" value="1"/>
</dbReference>
<dbReference type="SMART" id="SM00252">
    <property type="entry name" value="SH2"/>
    <property type="match status" value="1"/>
</dbReference>
<dbReference type="PROSITE" id="PS50001">
    <property type="entry name" value="SH2"/>
    <property type="match status" value="1"/>
</dbReference>
<evidence type="ECO:0000313" key="10">
    <source>
        <dbReference type="WBParaSite" id="EN70_3034"/>
    </source>
</evidence>
<keyword evidence="9" id="KW-1185">Reference proteome</keyword>
<dbReference type="CTD" id="9941747"/>
<dbReference type="KEGG" id="loa:LOAG_04343"/>
<dbReference type="AlphaFoldDB" id="A0A1I7VIS4"/>
<reference evidence="8 9" key="1">
    <citation type="submission" date="2012-04" db="EMBL/GenBank/DDBJ databases">
        <title>The Genome Sequence of Loa loa.</title>
        <authorList>
            <consortium name="The Broad Institute Genome Sequencing Platform"/>
            <consortium name="Broad Institute Genome Sequencing Center for Infectious Disease"/>
            <person name="Nutman T.B."/>
            <person name="Fink D.L."/>
            <person name="Russ C."/>
            <person name="Young S."/>
            <person name="Zeng Q."/>
            <person name="Gargeya S."/>
            <person name="Alvarado L."/>
            <person name="Berlin A."/>
            <person name="Chapman S.B."/>
            <person name="Chen Z."/>
            <person name="Freedman E."/>
            <person name="Gellesch M."/>
            <person name="Goldberg J."/>
            <person name="Griggs A."/>
            <person name="Gujja S."/>
            <person name="Heilman E.R."/>
            <person name="Heiman D."/>
            <person name="Howarth C."/>
            <person name="Mehta T."/>
            <person name="Neiman D."/>
            <person name="Pearson M."/>
            <person name="Roberts A."/>
            <person name="Saif S."/>
            <person name="Shea T."/>
            <person name="Shenoy N."/>
            <person name="Sisk P."/>
            <person name="Stolte C."/>
            <person name="Sykes S."/>
            <person name="White J."/>
            <person name="Yandava C."/>
            <person name="Haas B."/>
            <person name="Henn M.R."/>
            <person name="Nusbaum C."/>
            <person name="Birren B."/>
        </authorList>
    </citation>
    <scope>NUCLEOTIDE SEQUENCE [LARGE SCALE GENOMIC DNA]</scope>
</reference>
<keyword evidence="4 5" id="KW-0727">SH2 domain</keyword>
<dbReference type="Pfam" id="PF07525">
    <property type="entry name" value="SOCS_box"/>
    <property type="match status" value="1"/>
</dbReference>
<dbReference type="SMART" id="SM00969">
    <property type="entry name" value="SOCS_box"/>
    <property type="match status" value="1"/>
</dbReference>
<dbReference type="eggNOG" id="KOG4566">
    <property type="taxonomic scope" value="Eukaryota"/>
</dbReference>
<evidence type="ECO:0000259" key="6">
    <source>
        <dbReference type="PROSITE" id="PS50001"/>
    </source>
</evidence>
<dbReference type="PANTHER" id="PTHR10155">
    <property type="entry name" value="PHOSPHATIDYLINOSITOL 3-KINASE REGULATORY SUBUNIT"/>
    <property type="match status" value="1"/>
</dbReference>
<dbReference type="GeneID" id="9941747"/>
<dbReference type="RefSeq" id="XP_020303109.1">
    <property type="nucleotide sequence ID" value="XM_020446572.1"/>
</dbReference>
<evidence type="ECO:0000256" key="3">
    <source>
        <dbReference type="ARBA" id="ARBA00022786"/>
    </source>
</evidence>
<dbReference type="OMA" id="YCSITRA"/>
<dbReference type="InterPro" id="IPR036860">
    <property type="entry name" value="SH2_dom_sf"/>
</dbReference>
<accession>A0A1I7VIS4</accession>
<accession>A0A1S0U483</accession>
<name>A0A1I7VIS4_LOALO</name>
<dbReference type="GO" id="GO:0046935">
    <property type="term" value="F:1-phosphatidylinositol-3-kinase regulator activity"/>
    <property type="evidence" value="ECO:0007669"/>
    <property type="project" value="TreeGrafter"/>
</dbReference>
<dbReference type="GO" id="GO:0009968">
    <property type="term" value="P:negative regulation of signal transduction"/>
    <property type="evidence" value="ECO:0007669"/>
    <property type="project" value="UniProtKB-KW"/>
</dbReference>
<evidence type="ECO:0000256" key="2">
    <source>
        <dbReference type="ARBA" id="ARBA00022700"/>
    </source>
</evidence>
<sequence>MLKSSMEAYSRRSGTIIRRIHMVLLSCFPVNIIDDERLDVNEETGMNTELREVIVPSEVNSQQSVQATRNCRLSFLLAADIGAEQPEPATRTLLQGLVPKDDPYIVHTSVHYTNCLVPRLDLIVNSSYYWGIMDRYKAEALLDNKPEGTFLLRDSAQSEYLFSVSFRRYKRTLHARIEQKNHRFSFDFSDPSIYSASTITMLIAYYKDPIKCLFFEPQLSVPLPRNFVFPLQHLCRARIASLTTYDGVEKLNLPILLKSFIKEYHYKHPVKTVNYTPDTDLLHAYTLSSTETTMDGASSAPSQSST</sequence>
<proteinExistence type="predicted"/>
<dbReference type="InParanoid" id="A0A1I7VIS4"/>
<evidence type="ECO:0000313" key="8">
    <source>
        <dbReference type="EMBL" id="EFO24141.2"/>
    </source>
</evidence>
<organism evidence="9 10">
    <name type="scientific">Loa loa</name>
    <name type="common">Eye worm</name>
    <name type="synonym">Filaria loa</name>
    <dbReference type="NCBI Taxonomy" id="7209"/>
    <lineage>
        <taxon>Eukaryota</taxon>
        <taxon>Metazoa</taxon>
        <taxon>Ecdysozoa</taxon>
        <taxon>Nematoda</taxon>
        <taxon>Chromadorea</taxon>
        <taxon>Rhabditida</taxon>
        <taxon>Spirurina</taxon>
        <taxon>Spiruromorpha</taxon>
        <taxon>Filarioidea</taxon>
        <taxon>Onchocercidae</taxon>
        <taxon>Loa</taxon>
    </lineage>
</organism>
<gene>
    <name evidence="8 10" type="ORF">LOAG_04343</name>
</gene>
<evidence type="ECO:0000256" key="5">
    <source>
        <dbReference type="PROSITE-ProRule" id="PRU00191"/>
    </source>
</evidence>
<evidence type="ECO:0000256" key="4">
    <source>
        <dbReference type="ARBA" id="ARBA00022999"/>
    </source>
</evidence>
<feature type="domain" description="SOCS box" evidence="7">
    <location>
        <begin position="218"/>
        <end position="267"/>
    </location>
</feature>
<keyword evidence="2" id="KW-0734">Signal transduction inhibitor</keyword>
<evidence type="ECO:0000256" key="1">
    <source>
        <dbReference type="ARBA" id="ARBA00022604"/>
    </source>
</evidence>
<dbReference type="InterPro" id="IPR001496">
    <property type="entry name" value="SOCS_box"/>
</dbReference>
<dbReference type="STRING" id="7209.A0A1I7VIS4"/>
<evidence type="ECO:0000313" key="9">
    <source>
        <dbReference type="Proteomes" id="UP000095285"/>
    </source>
</evidence>
<dbReference type="PANTHER" id="PTHR10155:SF0">
    <property type="entry name" value="SUPPRESSOR OF CYTOKINE SIGNALING AT 36E, ISOFORM D"/>
    <property type="match status" value="1"/>
</dbReference>
<protein>
    <submittedName>
        <fullName evidence="8 10">Cytokine inducible SH2-containing protein 5</fullName>
    </submittedName>
</protein>
<dbReference type="GO" id="GO:0046854">
    <property type="term" value="P:phosphatidylinositol phosphate biosynthetic process"/>
    <property type="evidence" value="ECO:0007669"/>
    <property type="project" value="TreeGrafter"/>
</dbReference>
<dbReference type="OrthoDB" id="5979828at2759"/>
<dbReference type="PROSITE" id="PS50225">
    <property type="entry name" value="SOCS"/>
    <property type="match status" value="1"/>
</dbReference>
<evidence type="ECO:0000259" key="7">
    <source>
        <dbReference type="PROSITE" id="PS50225"/>
    </source>
</evidence>
<keyword evidence="1" id="KW-0341">Growth regulation</keyword>
<dbReference type="Proteomes" id="UP000095285">
    <property type="component" value="Unassembled WGS sequence"/>
</dbReference>
<dbReference type="SUPFAM" id="SSF55550">
    <property type="entry name" value="SH2 domain"/>
    <property type="match status" value="1"/>
</dbReference>
<dbReference type="GO" id="GO:0005942">
    <property type="term" value="C:phosphatidylinositol 3-kinase complex"/>
    <property type="evidence" value="ECO:0007669"/>
    <property type="project" value="TreeGrafter"/>
</dbReference>
<keyword evidence="3" id="KW-0833">Ubl conjugation pathway</keyword>
<feature type="domain" description="SH2" evidence="6">
    <location>
        <begin position="128"/>
        <end position="223"/>
    </location>
</feature>
<dbReference type="SUPFAM" id="SSF158235">
    <property type="entry name" value="SOCS box-like"/>
    <property type="match status" value="1"/>
</dbReference>
<dbReference type="GO" id="GO:0035556">
    <property type="term" value="P:intracellular signal transduction"/>
    <property type="evidence" value="ECO:0007669"/>
    <property type="project" value="InterPro"/>
</dbReference>
<dbReference type="SMART" id="SM00253">
    <property type="entry name" value="SOCS"/>
    <property type="match status" value="1"/>
</dbReference>
<dbReference type="EMBL" id="JH712625">
    <property type="protein sequence ID" value="EFO24141.2"/>
    <property type="molecule type" value="Genomic_DNA"/>
</dbReference>
<dbReference type="InterPro" id="IPR036036">
    <property type="entry name" value="SOCS_box-like_dom_sf"/>
</dbReference>
<dbReference type="Pfam" id="PF00017">
    <property type="entry name" value="SH2"/>
    <property type="match status" value="1"/>
</dbReference>